<evidence type="ECO:0000313" key="1">
    <source>
        <dbReference type="EMBL" id="CCF47432.1"/>
    </source>
</evidence>
<dbReference type="AlphaFoldDB" id="H1W4L9"/>
<protein>
    <submittedName>
        <fullName evidence="1">Uncharacterized protein</fullName>
    </submittedName>
</protein>
<organism evidence="1 2">
    <name type="scientific">Colletotrichum higginsianum (strain IMI 349063)</name>
    <name type="common">Crucifer anthracnose fungus</name>
    <dbReference type="NCBI Taxonomy" id="759273"/>
    <lineage>
        <taxon>Eukaryota</taxon>
        <taxon>Fungi</taxon>
        <taxon>Dikarya</taxon>
        <taxon>Ascomycota</taxon>
        <taxon>Pezizomycotina</taxon>
        <taxon>Sordariomycetes</taxon>
        <taxon>Hypocreomycetidae</taxon>
        <taxon>Glomerellales</taxon>
        <taxon>Glomerellaceae</taxon>
        <taxon>Colletotrichum</taxon>
        <taxon>Colletotrichum destructivum species complex</taxon>
    </lineage>
</organism>
<sequence length="113" mass="12499">IADHIEPIVPAEGLIFRDRIGCSRDRLVCQTSVELSSSDRPADFRLRLYRSGVQYRLHTNIMLSCNPAGRAVSRLRRIEQPGCALPQTSKEQDNCVSFVMLAKGSKTHGVGSS</sequence>
<dbReference type="Proteomes" id="UP000007174">
    <property type="component" value="Unassembled WGS sequence"/>
</dbReference>
<dbReference type="EMBL" id="CACQ02009712">
    <property type="protein sequence ID" value="CCF47432.1"/>
    <property type="molecule type" value="Genomic_DNA"/>
</dbReference>
<reference evidence="2" key="1">
    <citation type="journal article" date="2012" name="Nat. Genet.">
        <title>Lifestyle transitions in plant pathogenic Colletotrichum fungi deciphered by genome and transcriptome analyses.</title>
        <authorList>
            <person name="O'Connell R.J."/>
            <person name="Thon M.R."/>
            <person name="Hacquard S."/>
            <person name="Amyotte S.G."/>
            <person name="Kleemann J."/>
            <person name="Torres M.F."/>
            <person name="Damm U."/>
            <person name="Buiate E.A."/>
            <person name="Epstein L."/>
            <person name="Alkan N."/>
            <person name="Altmueller J."/>
            <person name="Alvarado-Balderrama L."/>
            <person name="Bauser C.A."/>
            <person name="Becker C."/>
            <person name="Birren B.W."/>
            <person name="Chen Z."/>
            <person name="Choi J."/>
            <person name="Crouch J.A."/>
            <person name="Duvick J.P."/>
            <person name="Farman M.A."/>
            <person name="Gan P."/>
            <person name="Heiman D."/>
            <person name="Henrissat B."/>
            <person name="Howard R.J."/>
            <person name="Kabbage M."/>
            <person name="Koch C."/>
            <person name="Kracher B."/>
            <person name="Kubo Y."/>
            <person name="Law A.D."/>
            <person name="Lebrun M.-H."/>
            <person name="Lee Y.-H."/>
            <person name="Miyara I."/>
            <person name="Moore N."/>
            <person name="Neumann U."/>
            <person name="Nordstroem K."/>
            <person name="Panaccione D.G."/>
            <person name="Panstruga R."/>
            <person name="Place M."/>
            <person name="Proctor R.H."/>
            <person name="Prusky D."/>
            <person name="Rech G."/>
            <person name="Reinhardt R."/>
            <person name="Rollins J.A."/>
            <person name="Rounsley S."/>
            <person name="Schardl C.L."/>
            <person name="Schwartz D.C."/>
            <person name="Shenoy N."/>
            <person name="Shirasu K."/>
            <person name="Sikhakolli U.R."/>
            <person name="Stueber K."/>
            <person name="Sukno S.A."/>
            <person name="Sweigard J.A."/>
            <person name="Takano Y."/>
            <person name="Takahara H."/>
            <person name="Trail F."/>
            <person name="van der Does H.C."/>
            <person name="Voll L.M."/>
            <person name="Will I."/>
            <person name="Young S."/>
            <person name="Zeng Q."/>
            <person name="Zhang J."/>
            <person name="Zhou S."/>
            <person name="Dickman M.B."/>
            <person name="Schulze-Lefert P."/>
            <person name="Ver Loren van Themaat E."/>
            <person name="Ma L.-J."/>
            <person name="Vaillancourt L.J."/>
        </authorList>
    </citation>
    <scope>NUCLEOTIDE SEQUENCE [LARGE SCALE GENOMIC DNA]</scope>
    <source>
        <strain evidence="2">IMI 349063</strain>
    </source>
</reference>
<proteinExistence type="predicted"/>
<gene>
    <name evidence="1" type="ORF">CH063_04154</name>
</gene>
<evidence type="ECO:0000313" key="2">
    <source>
        <dbReference type="Proteomes" id="UP000007174"/>
    </source>
</evidence>
<name>H1W4L9_COLHI</name>
<accession>H1W4L9</accession>
<dbReference type="HOGENOM" id="CLU_2139348_0_0_1"/>
<feature type="non-terminal residue" evidence="1">
    <location>
        <position position="113"/>
    </location>
</feature>